<keyword evidence="8 9" id="KW-0472">Membrane</keyword>
<keyword evidence="7 9" id="KW-1133">Transmembrane helix</keyword>
<feature type="transmembrane region" description="Helical" evidence="9">
    <location>
        <begin position="310"/>
        <end position="331"/>
    </location>
</feature>
<organism evidence="11 12">
    <name type="scientific">Cutibacterium acnes</name>
    <name type="common">Propionibacterium acnes</name>
    <dbReference type="NCBI Taxonomy" id="1747"/>
    <lineage>
        <taxon>Bacteria</taxon>
        <taxon>Bacillati</taxon>
        <taxon>Actinomycetota</taxon>
        <taxon>Actinomycetes</taxon>
        <taxon>Propionibacteriales</taxon>
        <taxon>Propionibacteriaceae</taxon>
        <taxon>Cutibacterium</taxon>
    </lineage>
</organism>
<dbReference type="AlphaFoldDB" id="A0AA44U2D4"/>
<reference evidence="11 12" key="1">
    <citation type="submission" date="2017-02" db="EMBL/GenBank/DDBJ databases">
        <title>Prevalence of linear plasmids in Propionibacterium acnes isolates obtained from cancerous prostatic tissue.</title>
        <authorList>
            <person name="Davidsson S."/>
            <person name="Bruggemann H."/>
        </authorList>
    </citation>
    <scope>NUCLEOTIDE SEQUENCE [LARGE SCALE GENOMIC DNA]</scope>
    <source>
        <strain evidence="11 12">09-9</strain>
    </source>
</reference>
<feature type="transmembrane region" description="Helical" evidence="9">
    <location>
        <begin position="77"/>
        <end position="97"/>
    </location>
</feature>
<dbReference type="InterPro" id="IPR004840">
    <property type="entry name" value="Amino_acid_permease_CS"/>
</dbReference>
<proteinExistence type="inferred from homology"/>
<dbReference type="GO" id="GO:0055085">
    <property type="term" value="P:transmembrane transport"/>
    <property type="evidence" value="ECO:0007669"/>
    <property type="project" value="InterPro"/>
</dbReference>
<dbReference type="FunFam" id="1.20.1740.10:FF:000001">
    <property type="entry name" value="Amino acid permease"/>
    <property type="match status" value="1"/>
</dbReference>
<feature type="transmembrane region" description="Helical" evidence="9">
    <location>
        <begin position="373"/>
        <end position="391"/>
    </location>
</feature>
<feature type="domain" description="Amino acid permease/ SLC12A" evidence="10">
    <location>
        <begin position="53"/>
        <end position="485"/>
    </location>
</feature>
<evidence type="ECO:0000256" key="3">
    <source>
        <dbReference type="ARBA" id="ARBA00022448"/>
    </source>
</evidence>
<evidence type="ECO:0000256" key="7">
    <source>
        <dbReference type="ARBA" id="ARBA00022989"/>
    </source>
</evidence>
<keyword evidence="4" id="KW-1003">Cell membrane</keyword>
<dbReference type="Pfam" id="PF00324">
    <property type="entry name" value="AA_permease"/>
    <property type="match status" value="1"/>
</dbReference>
<evidence type="ECO:0000256" key="9">
    <source>
        <dbReference type="SAM" id="Phobius"/>
    </source>
</evidence>
<evidence type="ECO:0000256" key="4">
    <source>
        <dbReference type="ARBA" id="ARBA00022475"/>
    </source>
</evidence>
<dbReference type="PANTHER" id="PTHR43495:SF2">
    <property type="entry name" value="D-SERINE_D-ALANINE_GLYCINE TRANSPORTER"/>
    <property type="match status" value="1"/>
</dbReference>
<dbReference type="EMBL" id="LKVB01000012">
    <property type="protein sequence ID" value="PHJ26221.1"/>
    <property type="molecule type" value="Genomic_DNA"/>
</dbReference>
<keyword evidence="5 9" id="KW-0812">Transmembrane</keyword>
<keyword evidence="6" id="KW-0029">Amino-acid transport</keyword>
<feature type="transmembrane region" description="Helical" evidence="9">
    <location>
        <begin position="279"/>
        <end position="298"/>
    </location>
</feature>
<dbReference type="PROSITE" id="PS00218">
    <property type="entry name" value="AMINO_ACID_PERMEASE_1"/>
    <property type="match status" value="1"/>
</dbReference>
<evidence type="ECO:0000256" key="8">
    <source>
        <dbReference type="ARBA" id="ARBA00023136"/>
    </source>
</evidence>
<feature type="transmembrane region" description="Helical" evidence="9">
    <location>
        <begin position="238"/>
        <end position="258"/>
    </location>
</feature>
<feature type="transmembrane region" description="Helical" evidence="9">
    <location>
        <begin position="54"/>
        <end position="71"/>
    </location>
</feature>
<comment type="subcellular location">
    <subcellularLocation>
        <location evidence="1">Cell membrane</location>
        <topology evidence="1">Multi-pass membrane protein</topology>
    </subcellularLocation>
</comment>
<feature type="transmembrane region" description="Helical" evidence="9">
    <location>
        <begin position="466"/>
        <end position="485"/>
    </location>
</feature>
<feature type="transmembrane region" description="Helical" evidence="9">
    <location>
        <begin position="191"/>
        <end position="212"/>
    </location>
</feature>
<accession>A0AA44U2D4</accession>
<dbReference type="GO" id="GO:0006865">
    <property type="term" value="P:amino acid transport"/>
    <property type="evidence" value="ECO:0007669"/>
    <property type="project" value="UniProtKB-KW"/>
</dbReference>
<comment type="similarity">
    <text evidence="2">Belongs to the amino acid-polyamine-organocation (APC) superfamily. Amino acid transporter (AAT) (TC 2.A.3.1) family.</text>
</comment>
<keyword evidence="3" id="KW-0813">Transport</keyword>
<evidence type="ECO:0000313" key="12">
    <source>
        <dbReference type="Proteomes" id="UP000223982"/>
    </source>
</evidence>
<feature type="transmembrane region" description="Helical" evidence="9">
    <location>
        <begin position="397"/>
        <end position="420"/>
    </location>
</feature>
<evidence type="ECO:0000313" key="11">
    <source>
        <dbReference type="EMBL" id="PHJ26221.1"/>
    </source>
</evidence>
<dbReference type="InterPro" id="IPR004841">
    <property type="entry name" value="AA-permease/SLC12A_dom"/>
</dbReference>
<sequence>MDTTGFNRIPDGERHPHALASNEHHGLTAQEAGSSPSSHHPQAHLHRNLNNRHIQLIAIGGAIGTGLFLGSGKAIRAAGPSIIVSYLIIGTMLYFVVRAMGELLMYNLDYKSFQDFAADLVGPWAGFFLGWTYWLCWIVTGMAELIGITTYWDFWVKNRGTAALLAAATLFLLLCLNLLTVRMFGELEFWFALIKIIAIISLIVLAIVLAVMKLQFPSGSMASVANLWNRGGFMPNDWSGFFAGFQMAAFAFVGIELIGTTAAETRNPEKTLPRAISAVPARILIFYVGALLAIMTVVPWDEVRADSSPFVQVLGLVGFTGAASVMNFVVLTSAASSSNSGIYSISRMLFGLAHKRMAPKVFGRLSKNGVPRWGLVITVLVLSTALLLASSESFVEAFTLVTTISSVLFIFVWSMIVISYMKYRRVAPAAHAASKYPMPGGRGMCWAVLVFFVFILVLLAQEADTARALALTPIWFVILGVGWFFDRHHATHDDVGTDEAHPKGDS</sequence>
<dbReference type="PANTHER" id="PTHR43495">
    <property type="entry name" value="GABA PERMEASE"/>
    <property type="match status" value="1"/>
</dbReference>
<dbReference type="GO" id="GO:0005886">
    <property type="term" value="C:plasma membrane"/>
    <property type="evidence" value="ECO:0007669"/>
    <property type="project" value="UniProtKB-SubCell"/>
</dbReference>
<name>A0AA44U2D4_CUTAC</name>
<evidence type="ECO:0000256" key="2">
    <source>
        <dbReference type="ARBA" id="ARBA00008583"/>
    </source>
</evidence>
<dbReference type="PIRSF" id="PIRSF006060">
    <property type="entry name" value="AA_transporter"/>
    <property type="match status" value="1"/>
</dbReference>
<evidence type="ECO:0000259" key="10">
    <source>
        <dbReference type="Pfam" id="PF00324"/>
    </source>
</evidence>
<protein>
    <submittedName>
        <fullName evidence="11">Amino acid transporter</fullName>
    </submittedName>
</protein>
<feature type="transmembrane region" description="Helical" evidence="9">
    <location>
        <begin position="441"/>
        <end position="460"/>
    </location>
</feature>
<gene>
    <name evidence="11" type="ORF">APS60_11855</name>
</gene>
<comment type="caution">
    <text evidence="11">The sequence shown here is derived from an EMBL/GenBank/DDBJ whole genome shotgun (WGS) entry which is preliminary data.</text>
</comment>
<feature type="transmembrane region" description="Helical" evidence="9">
    <location>
        <begin position="160"/>
        <end position="179"/>
    </location>
</feature>
<dbReference type="Gene3D" id="1.20.1740.10">
    <property type="entry name" value="Amino acid/polyamine transporter I"/>
    <property type="match status" value="1"/>
</dbReference>
<feature type="transmembrane region" description="Helical" evidence="9">
    <location>
        <begin position="117"/>
        <end position="140"/>
    </location>
</feature>
<evidence type="ECO:0000256" key="6">
    <source>
        <dbReference type="ARBA" id="ARBA00022970"/>
    </source>
</evidence>
<evidence type="ECO:0000256" key="1">
    <source>
        <dbReference type="ARBA" id="ARBA00004651"/>
    </source>
</evidence>
<dbReference type="Proteomes" id="UP000223982">
    <property type="component" value="Unassembled WGS sequence"/>
</dbReference>
<evidence type="ECO:0000256" key="5">
    <source>
        <dbReference type="ARBA" id="ARBA00022692"/>
    </source>
</evidence>